<evidence type="ECO:0000256" key="2">
    <source>
        <dbReference type="ARBA" id="ARBA00007447"/>
    </source>
</evidence>
<evidence type="ECO:0000256" key="7">
    <source>
        <dbReference type="ARBA" id="ARBA00022801"/>
    </source>
</evidence>
<dbReference type="Pfam" id="PF14541">
    <property type="entry name" value="TAXi_C"/>
    <property type="match status" value="1"/>
</dbReference>
<evidence type="ECO:0000313" key="11">
    <source>
        <dbReference type="Proteomes" id="UP000596660"/>
    </source>
</evidence>
<dbReference type="AlphaFoldDB" id="A0A803LC03"/>
<keyword evidence="6" id="KW-0064">Aspartyl protease</keyword>
<dbReference type="GO" id="GO:0004190">
    <property type="term" value="F:aspartic-type endopeptidase activity"/>
    <property type="evidence" value="ECO:0007669"/>
    <property type="project" value="UniProtKB-KW"/>
</dbReference>
<dbReference type="CDD" id="cd05476">
    <property type="entry name" value="pepsin_A_like_plant"/>
    <property type="match status" value="1"/>
</dbReference>
<keyword evidence="4" id="KW-0645">Protease</keyword>
<accession>A0A803LC03</accession>
<dbReference type="Proteomes" id="UP000596660">
    <property type="component" value="Unplaced"/>
</dbReference>
<dbReference type="EnsemblPlants" id="AUR62009392-RA">
    <property type="protein sequence ID" value="AUR62009392-RA:cds"/>
    <property type="gene ID" value="AUR62009392"/>
</dbReference>
<comment type="subcellular location">
    <subcellularLocation>
        <location evidence="1">Secreted</location>
    </subcellularLocation>
</comment>
<reference evidence="10" key="2">
    <citation type="submission" date="2021-03" db="UniProtKB">
        <authorList>
            <consortium name="EnsemblPlants"/>
        </authorList>
    </citation>
    <scope>IDENTIFICATION</scope>
</reference>
<dbReference type="InterPro" id="IPR033121">
    <property type="entry name" value="PEPTIDASE_A1"/>
</dbReference>
<evidence type="ECO:0000256" key="3">
    <source>
        <dbReference type="ARBA" id="ARBA00022525"/>
    </source>
</evidence>
<dbReference type="PANTHER" id="PTHR47967:SF128">
    <property type="entry name" value="ASPARTIC PROTEINASE CDR1-LIKE"/>
    <property type="match status" value="1"/>
</dbReference>
<dbReference type="Gramene" id="AUR62009392-RA">
    <property type="protein sequence ID" value="AUR62009392-RA:cds"/>
    <property type="gene ID" value="AUR62009392"/>
</dbReference>
<organism evidence="10 11">
    <name type="scientific">Chenopodium quinoa</name>
    <name type="common">Quinoa</name>
    <dbReference type="NCBI Taxonomy" id="63459"/>
    <lineage>
        <taxon>Eukaryota</taxon>
        <taxon>Viridiplantae</taxon>
        <taxon>Streptophyta</taxon>
        <taxon>Embryophyta</taxon>
        <taxon>Tracheophyta</taxon>
        <taxon>Spermatophyta</taxon>
        <taxon>Magnoliopsida</taxon>
        <taxon>eudicotyledons</taxon>
        <taxon>Gunneridae</taxon>
        <taxon>Pentapetalae</taxon>
        <taxon>Caryophyllales</taxon>
        <taxon>Chenopodiaceae</taxon>
        <taxon>Chenopodioideae</taxon>
        <taxon>Atripliceae</taxon>
        <taxon>Chenopodium</taxon>
    </lineage>
</organism>
<evidence type="ECO:0000256" key="8">
    <source>
        <dbReference type="ARBA" id="ARBA00023180"/>
    </source>
</evidence>
<dbReference type="GO" id="GO:0005576">
    <property type="term" value="C:extracellular region"/>
    <property type="evidence" value="ECO:0007669"/>
    <property type="project" value="UniProtKB-SubCell"/>
</dbReference>
<dbReference type="OMA" id="GCDEAKN"/>
<keyword evidence="3" id="KW-0964">Secreted</keyword>
<dbReference type="FunFam" id="2.40.70.10:FF:000050">
    <property type="entry name" value="Aspartic proteinase CDR1"/>
    <property type="match status" value="1"/>
</dbReference>
<keyword evidence="11" id="KW-1185">Reference proteome</keyword>
<dbReference type="FunFam" id="2.40.70.10:FF:000016">
    <property type="entry name" value="Probable aspartic protease At2g35615"/>
    <property type="match status" value="1"/>
</dbReference>
<keyword evidence="5" id="KW-0732">Signal</keyword>
<evidence type="ECO:0000256" key="6">
    <source>
        <dbReference type="ARBA" id="ARBA00022750"/>
    </source>
</evidence>
<evidence type="ECO:0000256" key="1">
    <source>
        <dbReference type="ARBA" id="ARBA00004613"/>
    </source>
</evidence>
<comment type="similarity">
    <text evidence="2">Belongs to the peptidase A1 family.</text>
</comment>
<dbReference type="SUPFAM" id="SSF50630">
    <property type="entry name" value="Acid proteases"/>
    <property type="match status" value="1"/>
</dbReference>
<evidence type="ECO:0000313" key="10">
    <source>
        <dbReference type="EnsemblPlants" id="AUR62009392-RA:cds"/>
    </source>
</evidence>
<dbReference type="PROSITE" id="PS51767">
    <property type="entry name" value="PEPTIDASE_A1"/>
    <property type="match status" value="1"/>
</dbReference>
<evidence type="ECO:0000256" key="4">
    <source>
        <dbReference type="ARBA" id="ARBA00022670"/>
    </source>
</evidence>
<dbReference type="InterPro" id="IPR021109">
    <property type="entry name" value="Peptidase_aspartic_dom_sf"/>
</dbReference>
<dbReference type="PANTHER" id="PTHR47967">
    <property type="entry name" value="OS07G0603500 PROTEIN-RELATED"/>
    <property type="match status" value="1"/>
</dbReference>
<dbReference type="PROSITE" id="PS00141">
    <property type="entry name" value="ASP_PROTEASE"/>
    <property type="match status" value="1"/>
</dbReference>
<keyword evidence="8" id="KW-0325">Glycoprotein</keyword>
<dbReference type="Gene3D" id="2.40.70.10">
    <property type="entry name" value="Acid Proteases"/>
    <property type="match status" value="2"/>
</dbReference>
<keyword evidence="7" id="KW-0378">Hydrolase</keyword>
<reference evidence="10" key="1">
    <citation type="journal article" date="2017" name="Nature">
        <title>The genome of Chenopodium quinoa.</title>
        <authorList>
            <person name="Jarvis D.E."/>
            <person name="Ho Y.S."/>
            <person name="Lightfoot D.J."/>
            <person name="Schmoeckel S.M."/>
            <person name="Li B."/>
            <person name="Borm T.J.A."/>
            <person name="Ohyanagi H."/>
            <person name="Mineta K."/>
            <person name="Michell C.T."/>
            <person name="Saber N."/>
            <person name="Kharbatia N.M."/>
            <person name="Rupper R.R."/>
            <person name="Sharp A.R."/>
            <person name="Dally N."/>
            <person name="Boughton B.A."/>
            <person name="Woo Y.H."/>
            <person name="Gao G."/>
            <person name="Schijlen E.G.W.M."/>
            <person name="Guo X."/>
            <person name="Momin A.A."/>
            <person name="Negrao S."/>
            <person name="Al-Babili S."/>
            <person name="Gehring C."/>
            <person name="Roessner U."/>
            <person name="Jung C."/>
            <person name="Murphy K."/>
            <person name="Arold S.T."/>
            <person name="Gojobori T."/>
            <person name="van der Linden C.G."/>
            <person name="van Loo E.N."/>
            <person name="Jellen E.N."/>
            <person name="Maughan P.J."/>
            <person name="Tester M."/>
        </authorList>
    </citation>
    <scope>NUCLEOTIDE SEQUENCE [LARGE SCALE GENOMIC DNA]</scope>
    <source>
        <strain evidence="10">cv. PI 614886</strain>
    </source>
</reference>
<dbReference type="InterPro" id="IPR051708">
    <property type="entry name" value="Plant_Aspart_Prot_A1"/>
</dbReference>
<dbReference type="GO" id="GO:0006508">
    <property type="term" value="P:proteolysis"/>
    <property type="evidence" value="ECO:0007669"/>
    <property type="project" value="UniProtKB-KW"/>
</dbReference>
<dbReference type="InterPro" id="IPR034161">
    <property type="entry name" value="Pepsin-like_plant"/>
</dbReference>
<dbReference type="InterPro" id="IPR032861">
    <property type="entry name" value="TAXi_N"/>
</dbReference>
<evidence type="ECO:0000259" key="9">
    <source>
        <dbReference type="PROSITE" id="PS51767"/>
    </source>
</evidence>
<dbReference type="InterPro" id="IPR032799">
    <property type="entry name" value="TAXi_C"/>
</dbReference>
<protein>
    <recommendedName>
        <fullName evidence="9">Peptidase A1 domain-containing protein</fullName>
    </recommendedName>
</protein>
<dbReference type="InterPro" id="IPR001969">
    <property type="entry name" value="Aspartic_peptidase_AS"/>
</dbReference>
<proteinExistence type="inferred from homology"/>
<name>A0A803LC03_CHEQI</name>
<evidence type="ECO:0000256" key="5">
    <source>
        <dbReference type="ARBA" id="ARBA00022729"/>
    </source>
</evidence>
<sequence length="456" mass="49255">MASISMSASFLGGAAAISPAAASHRRLVITNSVKPNTVKVSLALGFTVDLIHRDSILSPLHNSTKTHWERLNDAIRRSTTRASHFEVLASRAMVQSPVIPAKGEYLMNISIGSPPVTMLGIADTGSDLTWTQCKPCVQCYKQRLPIFDPKKSSSFKPIPCGSPRCYTDLATRTCNSNGDCSYYYSYGDKSYTNGVLASETVTFGSHTPSFPEVLVGCGHENGGTFNELGSGIIGLGGGTLSLVSQIKPTIGGKFSYCLVPFFKTDLVGKISFGPEALVSGPGVVSTPLVTKDPSTFYYLTLEGISVGDVNFEYKTSVSSMTKNSKYTEEGNIIIDSGTTLTLLPEEFYQDIEAELRKNIKAESVEDPEGVMSLCYKSEEDMDVPVVKVRFAGAELELKPSHTFVKVQEDMVCLAMLPASEVAIFGNLAQMDFLVGYDLEEGKVSFKAANCSHHLEL</sequence>
<dbReference type="Pfam" id="PF14543">
    <property type="entry name" value="TAXi_N"/>
    <property type="match status" value="1"/>
</dbReference>
<feature type="domain" description="Peptidase A1" evidence="9">
    <location>
        <begin position="105"/>
        <end position="446"/>
    </location>
</feature>